<proteinExistence type="predicted"/>
<reference evidence="1 2" key="1">
    <citation type="submission" date="2019-03" db="EMBL/GenBank/DDBJ databases">
        <title>The genome sequence of a newly discovered highly antifungal drug resistant Aspergillus species, Aspergillus tanneri NIH 1004.</title>
        <authorList>
            <person name="Mounaud S."/>
            <person name="Singh I."/>
            <person name="Joardar V."/>
            <person name="Pakala S."/>
            <person name="Pakala S."/>
            <person name="Venepally P."/>
            <person name="Hoover J."/>
            <person name="Nierman W."/>
            <person name="Chung J."/>
            <person name="Losada L."/>
        </authorList>
    </citation>
    <scope>NUCLEOTIDE SEQUENCE [LARGE SCALE GENOMIC DNA]</scope>
    <source>
        <strain evidence="1 2">NIH1004</strain>
    </source>
</reference>
<evidence type="ECO:0000313" key="1">
    <source>
        <dbReference type="EMBL" id="THC87400.1"/>
    </source>
</evidence>
<dbReference type="Proteomes" id="UP000308092">
    <property type="component" value="Unassembled WGS sequence"/>
</dbReference>
<dbReference type="VEuPathDB" id="FungiDB:EYZ11_013153"/>
<dbReference type="EMBL" id="SOSA01001234">
    <property type="protein sequence ID" value="THC87400.1"/>
    <property type="molecule type" value="Genomic_DNA"/>
</dbReference>
<protein>
    <submittedName>
        <fullName evidence="1">Uncharacterized protein</fullName>
    </submittedName>
</protein>
<name>A0A4S3IYE2_9EURO</name>
<gene>
    <name evidence="1" type="ORF">EYZ11_013153</name>
</gene>
<keyword evidence="2" id="KW-1185">Reference proteome</keyword>
<organism evidence="1 2">
    <name type="scientific">Aspergillus tanneri</name>
    <dbReference type="NCBI Taxonomy" id="1220188"/>
    <lineage>
        <taxon>Eukaryota</taxon>
        <taxon>Fungi</taxon>
        <taxon>Dikarya</taxon>
        <taxon>Ascomycota</taxon>
        <taxon>Pezizomycotina</taxon>
        <taxon>Eurotiomycetes</taxon>
        <taxon>Eurotiomycetidae</taxon>
        <taxon>Eurotiales</taxon>
        <taxon>Aspergillaceae</taxon>
        <taxon>Aspergillus</taxon>
        <taxon>Aspergillus subgen. Circumdati</taxon>
    </lineage>
</organism>
<sequence length="14" mass="1553">MHAREELPVGVTTI</sequence>
<comment type="caution">
    <text evidence="1">The sequence shown here is derived from an EMBL/GenBank/DDBJ whole genome shotgun (WGS) entry which is preliminary data.</text>
</comment>
<evidence type="ECO:0000313" key="2">
    <source>
        <dbReference type="Proteomes" id="UP000308092"/>
    </source>
</evidence>
<accession>A0A4S3IYE2</accession>